<feature type="compositionally biased region" description="Basic and acidic residues" evidence="1">
    <location>
        <begin position="7"/>
        <end position="19"/>
    </location>
</feature>
<accession>A0ABQ7KFT5</accession>
<dbReference type="EMBL" id="JAAAIM010000043">
    <property type="protein sequence ID" value="KAG0296984.1"/>
    <property type="molecule type" value="Genomic_DNA"/>
</dbReference>
<name>A0ABQ7KFT5_9FUNG</name>
<feature type="compositionally biased region" description="Basic residues" evidence="1">
    <location>
        <begin position="74"/>
        <end position="86"/>
    </location>
</feature>
<feature type="region of interest" description="Disordered" evidence="1">
    <location>
        <begin position="1"/>
        <end position="117"/>
    </location>
</feature>
<dbReference type="Proteomes" id="UP001194696">
    <property type="component" value="Unassembled WGS sequence"/>
</dbReference>
<evidence type="ECO:0000256" key="1">
    <source>
        <dbReference type="SAM" id="MobiDB-lite"/>
    </source>
</evidence>
<feature type="compositionally biased region" description="Basic and acidic residues" evidence="1">
    <location>
        <begin position="101"/>
        <end position="117"/>
    </location>
</feature>
<organism evidence="2 3">
    <name type="scientific">Linnemannia gamsii</name>
    <dbReference type="NCBI Taxonomy" id="64522"/>
    <lineage>
        <taxon>Eukaryota</taxon>
        <taxon>Fungi</taxon>
        <taxon>Fungi incertae sedis</taxon>
        <taxon>Mucoromycota</taxon>
        <taxon>Mortierellomycotina</taxon>
        <taxon>Mortierellomycetes</taxon>
        <taxon>Mortierellales</taxon>
        <taxon>Mortierellaceae</taxon>
        <taxon>Linnemannia</taxon>
    </lineage>
</organism>
<proteinExistence type="predicted"/>
<sequence length="117" mass="13309">MASHLYNLRDTEKTHHYNLRDTTASATKDKMLHTTAEQQHPHQQNEAHAQAGPGHVQGQEQDHAQMSHTGQQHQHQHQQHQQHQKRDHPAAVQLATGTEANLEHPVHPEHDPTHPGH</sequence>
<keyword evidence="3" id="KW-1185">Reference proteome</keyword>
<reference evidence="2 3" key="1">
    <citation type="journal article" date="2020" name="Fungal Divers.">
        <title>Resolving the Mortierellaceae phylogeny through synthesis of multi-gene phylogenetics and phylogenomics.</title>
        <authorList>
            <person name="Vandepol N."/>
            <person name="Liber J."/>
            <person name="Desiro A."/>
            <person name="Na H."/>
            <person name="Kennedy M."/>
            <person name="Barry K."/>
            <person name="Grigoriev I.V."/>
            <person name="Miller A.N."/>
            <person name="O'Donnell K."/>
            <person name="Stajich J.E."/>
            <person name="Bonito G."/>
        </authorList>
    </citation>
    <scope>NUCLEOTIDE SEQUENCE [LARGE SCALE GENOMIC DNA]</scope>
    <source>
        <strain evidence="2 3">AD045</strain>
    </source>
</reference>
<evidence type="ECO:0000313" key="3">
    <source>
        <dbReference type="Proteomes" id="UP001194696"/>
    </source>
</evidence>
<protein>
    <submittedName>
        <fullName evidence="2">Uncharacterized protein</fullName>
    </submittedName>
</protein>
<gene>
    <name evidence="2" type="ORF">BGZ96_008020</name>
</gene>
<evidence type="ECO:0000313" key="2">
    <source>
        <dbReference type="EMBL" id="KAG0296984.1"/>
    </source>
</evidence>
<comment type="caution">
    <text evidence="2">The sequence shown here is derived from an EMBL/GenBank/DDBJ whole genome shotgun (WGS) entry which is preliminary data.</text>
</comment>